<evidence type="ECO:0000256" key="1">
    <source>
        <dbReference type="ARBA" id="ARBA00004141"/>
    </source>
</evidence>
<evidence type="ECO:0000313" key="18">
    <source>
        <dbReference type="Proteomes" id="UP000295493"/>
    </source>
</evidence>
<comment type="similarity">
    <text evidence="11">Belongs to the SEDS family. FtsW subfamily.</text>
</comment>
<dbReference type="RefSeq" id="WP_373287497.1">
    <property type="nucleotide sequence ID" value="NZ_BMLU01000003.1"/>
</dbReference>
<evidence type="ECO:0000256" key="8">
    <source>
        <dbReference type="ARBA" id="ARBA00023136"/>
    </source>
</evidence>
<comment type="caution">
    <text evidence="17">The sequence shown here is derived from an EMBL/GenBank/DDBJ whole genome shotgun (WGS) entry which is preliminary data.</text>
</comment>
<keyword evidence="2" id="KW-0328">Glycosyltransferase</keyword>
<proteinExistence type="inferred from homology"/>
<dbReference type="GO" id="GO:0032153">
    <property type="term" value="C:cell division site"/>
    <property type="evidence" value="ECO:0007669"/>
    <property type="project" value="TreeGrafter"/>
</dbReference>
<feature type="transmembrane region" description="Helical" evidence="16">
    <location>
        <begin position="372"/>
        <end position="393"/>
    </location>
</feature>
<feature type="transmembrane region" description="Helical" evidence="16">
    <location>
        <begin position="306"/>
        <end position="327"/>
    </location>
</feature>
<evidence type="ECO:0000256" key="10">
    <source>
        <dbReference type="ARBA" id="ARBA00033270"/>
    </source>
</evidence>
<feature type="transmembrane region" description="Helical" evidence="16">
    <location>
        <begin position="112"/>
        <end position="131"/>
    </location>
</feature>
<keyword evidence="3" id="KW-0808">Transferase</keyword>
<feature type="transmembrane region" description="Helical" evidence="16">
    <location>
        <begin position="151"/>
        <end position="167"/>
    </location>
</feature>
<dbReference type="AlphaFoldDB" id="A0A4R6FUP0"/>
<keyword evidence="17" id="KW-0131">Cell cycle</keyword>
<dbReference type="PANTHER" id="PTHR30474">
    <property type="entry name" value="CELL CYCLE PROTEIN"/>
    <property type="match status" value="1"/>
</dbReference>
<dbReference type="GO" id="GO:0008360">
    <property type="term" value="P:regulation of cell shape"/>
    <property type="evidence" value="ECO:0007669"/>
    <property type="project" value="UniProtKB-KW"/>
</dbReference>
<dbReference type="EMBL" id="SNWD01000003">
    <property type="protein sequence ID" value="TDN84615.1"/>
    <property type="molecule type" value="Genomic_DNA"/>
</dbReference>
<keyword evidence="17" id="KW-0132">Cell division</keyword>
<dbReference type="PANTHER" id="PTHR30474:SF2">
    <property type="entry name" value="PEPTIDOGLYCAN GLYCOSYLTRANSFERASE FTSW-RELATED"/>
    <property type="match status" value="1"/>
</dbReference>
<evidence type="ECO:0000256" key="5">
    <source>
        <dbReference type="ARBA" id="ARBA00022960"/>
    </source>
</evidence>
<evidence type="ECO:0000256" key="9">
    <source>
        <dbReference type="ARBA" id="ARBA00032370"/>
    </source>
</evidence>
<keyword evidence="7 16" id="KW-1133">Transmembrane helix</keyword>
<name>A0A4R6FUP0_9SPHN</name>
<sequence length="411" mass="43557">MTDVWRSGGLGPGGVSMKARVEQQLGRASRSPLGIWFRDIDRVLLLIAFLLIAIGLVAVAAGSPASAQRYSDAAHQVPPMYYFWRQVGWVGVSVPVLLVVSMLPVHVARRMALLGALACLVCLAAVPLIGVDANGARRWIGYGFAQFQPSEFLKPFFIVSTAWILSLRAQDDKLPVMAITAAITGLIVFLLMLQPDFGQTIVFGAVWLILLMVAGISPRVMAALGAAGIGGIISAYLFYDTARARIDSFLFGDAAAGAADSYQTDMAHAVLTAGGIFGRGPGAGTVKFRLPEAHTDYIYAVVGEEFGLIACAVIALLFMALVVRVLVKLLEEDDAFRLLAAAGLVSQFGVQAMISMAVNTGLAPSKGMTLPFISYGGSSMIALSIGMGLLLAFTRRNPYLARSSYGTGWSG</sequence>
<feature type="transmembrane region" description="Helical" evidence="16">
    <location>
        <begin position="221"/>
        <end position="239"/>
    </location>
</feature>
<keyword evidence="4 16" id="KW-0812">Transmembrane</keyword>
<evidence type="ECO:0000256" key="4">
    <source>
        <dbReference type="ARBA" id="ARBA00022692"/>
    </source>
</evidence>
<reference evidence="17 18" key="1">
    <citation type="submission" date="2019-03" db="EMBL/GenBank/DDBJ databases">
        <title>Genomic Encyclopedia of Type Strains, Phase IV (KMG-IV): sequencing the most valuable type-strain genomes for metagenomic binning, comparative biology and taxonomic classification.</title>
        <authorList>
            <person name="Goeker M."/>
        </authorList>
    </citation>
    <scope>NUCLEOTIDE SEQUENCE [LARGE SCALE GENOMIC DNA]</scope>
    <source>
        <strain evidence="17 18">DSM 25059</strain>
    </source>
</reference>
<keyword evidence="6" id="KW-0573">Peptidoglycan synthesis</keyword>
<evidence type="ECO:0000256" key="11">
    <source>
        <dbReference type="ARBA" id="ARBA00038053"/>
    </source>
</evidence>
<evidence type="ECO:0000256" key="7">
    <source>
        <dbReference type="ARBA" id="ARBA00022989"/>
    </source>
</evidence>
<keyword evidence="5" id="KW-0133">Cell shape</keyword>
<evidence type="ECO:0000313" key="17">
    <source>
        <dbReference type="EMBL" id="TDN84615.1"/>
    </source>
</evidence>
<dbReference type="GO" id="GO:0005886">
    <property type="term" value="C:plasma membrane"/>
    <property type="evidence" value="ECO:0007669"/>
    <property type="project" value="TreeGrafter"/>
</dbReference>
<dbReference type="Pfam" id="PF01098">
    <property type="entry name" value="FTSW_RODA_SPOVE"/>
    <property type="match status" value="1"/>
</dbReference>
<evidence type="ECO:0000256" key="13">
    <source>
        <dbReference type="ARBA" id="ARBA00041418"/>
    </source>
</evidence>
<comment type="catalytic activity">
    <reaction evidence="15">
        <text>[GlcNAc-(1-&gt;4)-Mur2Ac(oyl-L-Ala-gamma-D-Glu-L-Lys-D-Ala-D-Ala)](n)-di-trans,octa-cis-undecaprenyl diphosphate + beta-D-GlcNAc-(1-&gt;4)-Mur2Ac(oyl-L-Ala-gamma-D-Glu-L-Lys-D-Ala-D-Ala)-di-trans,octa-cis-undecaprenyl diphosphate = [GlcNAc-(1-&gt;4)-Mur2Ac(oyl-L-Ala-gamma-D-Glu-L-Lys-D-Ala-D-Ala)](n+1)-di-trans,octa-cis-undecaprenyl diphosphate + di-trans,octa-cis-undecaprenyl diphosphate + H(+)</text>
        <dbReference type="Rhea" id="RHEA:23708"/>
        <dbReference type="Rhea" id="RHEA-COMP:9602"/>
        <dbReference type="Rhea" id="RHEA-COMP:9603"/>
        <dbReference type="ChEBI" id="CHEBI:15378"/>
        <dbReference type="ChEBI" id="CHEBI:58405"/>
        <dbReference type="ChEBI" id="CHEBI:60033"/>
        <dbReference type="ChEBI" id="CHEBI:78435"/>
        <dbReference type="EC" id="2.4.99.28"/>
    </reaction>
</comment>
<keyword evidence="8 16" id="KW-0472">Membrane</keyword>
<dbReference type="GO" id="GO:0009252">
    <property type="term" value="P:peptidoglycan biosynthetic process"/>
    <property type="evidence" value="ECO:0007669"/>
    <property type="project" value="UniProtKB-KW"/>
</dbReference>
<organism evidence="17 18">
    <name type="scientific">Stakelama pacifica</name>
    <dbReference type="NCBI Taxonomy" id="517720"/>
    <lineage>
        <taxon>Bacteria</taxon>
        <taxon>Pseudomonadati</taxon>
        <taxon>Pseudomonadota</taxon>
        <taxon>Alphaproteobacteria</taxon>
        <taxon>Sphingomonadales</taxon>
        <taxon>Sphingomonadaceae</taxon>
        <taxon>Stakelama</taxon>
    </lineage>
</organism>
<dbReference type="GO" id="GO:0051301">
    <property type="term" value="P:cell division"/>
    <property type="evidence" value="ECO:0007669"/>
    <property type="project" value="UniProtKB-KW"/>
</dbReference>
<evidence type="ECO:0000256" key="2">
    <source>
        <dbReference type="ARBA" id="ARBA00022676"/>
    </source>
</evidence>
<dbReference type="InterPro" id="IPR001182">
    <property type="entry name" value="FtsW/RodA"/>
</dbReference>
<protein>
    <recommendedName>
        <fullName evidence="12">Probable peptidoglycan glycosyltransferase FtsW</fullName>
        <ecNumber evidence="14">2.4.99.28</ecNumber>
    </recommendedName>
    <alternativeName>
        <fullName evidence="13">Cell division protein FtsW</fullName>
    </alternativeName>
    <alternativeName>
        <fullName evidence="10">Cell wall polymerase</fullName>
    </alternativeName>
    <alternativeName>
        <fullName evidence="9">Peptidoglycan polymerase</fullName>
    </alternativeName>
</protein>
<feature type="transmembrane region" description="Helical" evidence="16">
    <location>
        <begin position="83"/>
        <end position="105"/>
    </location>
</feature>
<evidence type="ECO:0000256" key="6">
    <source>
        <dbReference type="ARBA" id="ARBA00022984"/>
    </source>
</evidence>
<feature type="transmembrane region" description="Helical" evidence="16">
    <location>
        <begin position="339"/>
        <end position="360"/>
    </location>
</feature>
<dbReference type="GO" id="GO:0008955">
    <property type="term" value="F:peptidoglycan glycosyltransferase activity"/>
    <property type="evidence" value="ECO:0007669"/>
    <property type="project" value="UniProtKB-EC"/>
</dbReference>
<comment type="subcellular location">
    <subcellularLocation>
        <location evidence="1">Membrane</location>
        <topology evidence="1">Multi-pass membrane protein</topology>
    </subcellularLocation>
</comment>
<evidence type="ECO:0000256" key="3">
    <source>
        <dbReference type="ARBA" id="ARBA00022679"/>
    </source>
</evidence>
<gene>
    <name evidence="17" type="ORF">EV664_103261</name>
</gene>
<evidence type="ECO:0000256" key="15">
    <source>
        <dbReference type="ARBA" id="ARBA00049902"/>
    </source>
</evidence>
<dbReference type="Proteomes" id="UP000295493">
    <property type="component" value="Unassembled WGS sequence"/>
</dbReference>
<dbReference type="GO" id="GO:0015648">
    <property type="term" value="F:lipid-linked peptidoglycan transporter activity"/>
    <property type="evidence" value="ECO:0007669"/>
    <property type="project" value="TreeGrafter"/>
</dbReference>
<evidence type="ECO:0000256" key="16">
    <source>
        <dbReference type="SAM" id="Phobius"/>
    </source>
</evidence>
<feature type="transmembrane region" description="Helical" evidence="16">
    <location>
        <begin position="174"/>
        <end position="191"/>
    </location>
</feature>
<dbReference type="EC" id="2.4.99.28" evidence="14"/>
<accession>A0A4R6FUP0</accession>
<feature type="transmembrane region" description="Helical" evidence="16">
    <location>
        <begin position="43"/>
        <end position="63"/>
    </location>
</feature>
<keyword evidence="18" id="KW-1185">Reference proteome</keyword>
<evidence type="ECO:0000256" key="14">
    <source>
        <dbReference type="ARBA" id="ARBA00044770"/>
    </source>
</evidence>
<evidence type="ECO:0000256" key="12">
    <source>
        <dbReference type="ARBA" id="ARBA00041185"/>
    </source>
</evidence>
<feature type="transmembrane region" description="Helical" evidence="16">
    <location>
        <begin position="197"/>
        <end position="214"/>
    </location>
</feature>